<organism evidence="16 17">
    <name type="scientific">Gordonia oryzae</name>
    <dbReference type="NCBI Taxonomy" id="2487349"/>
    <lineage>
        <taxon>Bacteria</taxon>
        <taxon>Bacillati</taxon>
        <taxon>Actinomycetota</taxon>
        <taxon>Actinomycetes</taxon>
        <taxon>Mycobacteriales</taxon>
        <taxon>Gordoniaceae</taxon>
        <taxon>Gordonia</taxon>
    </lineage>
</organism>
<dbReference type="NCBIfam" id="TIGR00560">
    <property type="entry name" value="pgsA"/>
    <property type="match status" value="1"/>
</dbReference>
<dbReference type="Pfam" id="PF01066">
    <property type="entry name" value="CDP-OH_P_transf"/>
    <property type="match status" value="1"/>
</dbReference>
<evidence type="ECO:0000256" key="6">
    <source>
        <dbReference type="ARBA" id="ARBA00022692"/>
    </source>
</evidence>
<dbReference type="InterPro" id="IPR043130">
    <property type="entry name" value="CDP-OH_PTrfase_TM_dom"/>
</dbReference>
<dbReference type="InterPro" id="IPR000462">
    <property type="entry name" value="CDP-OH_P_trans"/>
</dbReference>
<keyword evidence="6 15" id="KW-0812">Transmembrane</keyword>
<dbReference type="EMBL" id="RKMH01000001">
    <property type="protein sequence ID" value="RPA66055.1"/>
    <property type="molecule type" value="Genomic_DNA"/>
</dbReference>
<evidence type="ECO:0000256" key="13">
    <source>
        <dbReference type="RuleBase" id="RU003750"/>
    </source>
</evidence>
<feature type="transmembrane region" description="Helical" evidence="15">
    <location>
        <begin position="122"/>
        <end position="144"/>
    </location>
</feature>
<name>A0A3N4GUP3_9ACTN</name>
<dbReference type="InterPro" id="IPR048254">
    <property type="entry name" value="CDP_ALCOHOL_P_TRANSF_CS"/>
</dbReference>
<comment type="pathway">
    <text evidence="2">Lipid metabolism; phospholipid metabolism.</text>
</comment>
<evidence type="ECO:0000256" key="12">
    <source>
        <dbReference type="NCBIfam" id="TIGR00560"/>
    </source>
</evidence>
<keyword evidence="11" id="KW-1208">Phospholipid metabolism</keyword>
<keyword evidence="10" id="KW-0594">Phospholipid biosynthesis</keyword>
<reference evidence="16 17" key="1">
    <citation type="submission" date="2018-11" db="EMBL/GenBank/DDBJ databases">
        <title>Draft genome sequence of Gordonia sp. RS15-1S isolated from rice stems.</title>
        <authorList>
            <person name="Muangham S."/>
        </authorList>
    </citation>
    <scope>NUCLEOTIDE SEQUENCE [LARGE SCALE GENOMIC DNA]</scope>
    <source>
        <strain evidence="16 17">RS15-1S</strain>
    </source>
</reference>
<evidence type="ECO:0000256" key="10">
    <source>
        <dbReference type="ARBA" id="ARBA00023209"/>
    </source>
</evidence>
<evidence type="ECO:0000256" key="2">
    <source>
        <dbReference type="ARBA" id="ARBA00005074"/>
    </source>
</evidence>
<feature type="region of interest" description="Disordered" evidence="14">
    <location>
        <begin position="213"/>
        <end position="235"/>
    </location>
</feature>
<keyword evidence="7 15" id="KW-1133">Transmembrane helix</keyword>
<accession>A0A3N4GUP3</accession>
<dbReference type="OrthoDB" id="9796672at2"/>
<evidence type="ECO:0000256" key="7">
    <source>
        <dbReference type="ARBA" id="ARBA00022989"/>
    </source>
</evidence>
<keyword evidence="9 15" id="KW-0472">Membrane</keyword>
<keyword evidence="8" id="KW-0443">Lipid metabolism</keyword>
<dbReference type="InterPro" id="IPR050324">
    <property type="entry name" value="CDP-alcohol_PTase-I"/>
</dbReference>
<dbReference type="PANTHER" id="PTHR14269:SF52">
    <property type="entry name" value="PHOSPHATIDYLGLYCEROPHOSPHATE SYNTHASE-RELATED"/>
    <property type="match status" value="1"/>
</dbReference>
<dbReference type="Proteomes" id="UP000267536">
    <property type="component" value="Unassembled WGS sequence"/>
</dbReference>
<feature type="transmembrane region" description="Helical" evidence="15">
    <location>
        <begin position="36"/>
        <end position="57"/>
    </location>
</feature>
<evidence type="ECO:0000256" key="3">
    <source>
        <dbReference type="ARBA" id="ARBA00010441"/>
    </source>
</evidence>
<dbReference type="PROSITE" id="PS00379">
    <property type="entry name" value="CDP_ALCOHOL_P_TRANSF"/>
    <property type="match status" value="1"/>
</dbReference>
<dbReference type="AlphaFoldDB" id="A0A3N4GUP3"/>
<dbReference type="PANTHER" id="PTHR14269">
    <property type="entry name" value="CDP-DIACYLGLYCEROL--GLYCEROL-3-PHOSPHATE 3-PHOSPHATIDYLTRANSFERASE-RELATED"/>
    <property type="match status" value="1"/>
</dbReference>
<dbReference type="GO" id="GO:0008444">
    <property type="term" value="F:CDP-diacylglycerol-glycerol-3-phosphate 3-phosphatidyltransferase activity"/>
    <property type="evidence" value="ECO:0007669"/>
    <property type="project" value="UniProtKB-UniRule"/>
</dbReference>
<dbReference type="UniPathway" id="UPA00085"/>
<dbReference type="Gene3D" id="1.20.120.1760">
    <property type="match status" value="1"/>
</dbReference>
<evidence type="ECO:0000313" key="17">
    <source>
        <dbReference type="Proteomes" id="UP000267536"/>
    </source>
</evidence>
<dbReference type="RefSeq" id="WP_123925010.1">
    <property type="nucleotide sequence ID" value="NZ_JBPSDP010000002.1"/>
</dbReference>
<keyword evidence="5 13" id="KW-0808">Transferase</keyword>
<evidence type="ECO:0000256" key="4">
    <source>
        <dbReference type="ARBA" id="ARBA00022516"/>
    </source>
</evidence>
<protein>
    <recommendedName>
        <fullName evidence="12">CDP-diacylglycerol--glycerol-3-phosphate 3-phosphatidyltransferase</fullName>
        <ecNumber evidence="12">2.7.8.5</ecNumber>
    </recommendedName>
</protein>
<dbReference type="GO" id="GO:0016020">
    <property type="term" value="C:membrane"/>
    <property type="evidence" value="ECO:0007669"/>
    <property type="project" value="UniProtKB-SubCell"/>
</dbReference>
<keyword evidence="17" id="KW-1185">Reference proteome</keyword>
<feature type="transmembrane region" description="Helical" evidence="15">
    <location>
        <begin position="180"/>
        <end position="202"/>
    </location>
</feature>
<evidence type="ECO:0000256" key="15">
    <source>
        <dbReference type="SAM" id="Phobius"/>
    </source>
</evidence>
<dbReference type="InterPro" id="IPR004570">
    <property type="entry name" value="Phosphatidylglycerol_P_synth"/>
</dbReference>
<evidence type="ECO:0000256" key="14">
    <source>
        <dbReference type="SAM" id="MobiDB-lite"/>
    </source>
</evidence>
<evidence type="ECO:0000256" key="5">
    <source>
        <dbReference type="ARBA" id="ARBA00022679"/>
    </source>
</evidence>
<dbReference type="GO" id="GO:0046474">
    <property type="term" value="P:glycerophospholipid biosynthetic process"/>
    <property type="evidence" value="ECO:0007669"/>
    <property type="project" value="TreeGrafter"/>
</dbReference>
<evidence type="ECO:0000256" key="11">
    <source>
        <dbReference type="ARBA" id="ARBA00023264"/>
    </source>
</evidence>
<evidence type="ECO:0000256" key="8">
    <source>
        <dbReference type="ARBA" id="ARBA00023098"/>
    </source>
</evidence>
<dbReference type="EC" id="2.7.8.5" evidence="12"/>
<evidence type="ECO:0000256" key="9">
    <source>
        <dbReference type="ARBA" id="ARBA00023136"/>
    </source>
</evidence>
<proteinExistence type="inferred from homology"/>
<keyword evidence="4" id="KW-0444">Lipid biosynthesis</keyword>
<feature type="transmembrane region" description="Helical" evidence="15">
    <location>
        <begin position="156"/>
        <end position="174"/>
    </location>
</feature>
<gene>
    <name evidence="16" type="primary">pgsA</name>
    <name evidence="16" type="ORF">EF294_00125</name>
</gene>
<comment type="caution">
    <text evidence="16">The sequence shown here is derived from an EMBL/GenBank/DDBJ whole genome shotgun (WGS) entry which is preliminary data.</text>
</comment>
<comment type="subcellular location">
    <subcellularLocation>
        <location evidence="1">Membrane</location>
        <topology evidence="1">Multi-pass membrane protein</topology>
    </subcellularLocation>
</comment>
<evidence type="ECO:0000313" key="16">
    <source>
        <dbReference type="EMBL" id="RPA66055.1"/>
    </source>
</evidence>
<sequence>MTDRVRRAVNERGLADVGRGPDHITDPVDPVPVVNIANVLTVFRIVLVPVFLVVLFIDGGHDTWWRVGAAMIFGVAAITDHIDGRLARGRNLVTDFGKLADPIADKALIGSALIGLSLLGDLSWWIAAIILVRELGVTALRFWVLRHGVIPASRGGKLKTLLQAIGIGLLLFPLSGSLHLVAVIIMWVAVVITVVTGFDYVWQALRIRRSARHRAGRTTPPHHVSPITESGSERH</sequence>
<evidence type="ECO:0000256" key="1">
    <source>
        <dbReference type="ARBA" id="ARBA00004141"/>
    </source>
</evidence>
<comment type="similarity">
    <text evidence="3 13">Belongs to the CDP-alcohol phosphatidyltransferase class-I family.</text>
</comment>